<sequence>MPSVSVNRAAEMEVFAAVVERGGFSAAARALRMTPSAVSKLVGRLEARLGARLVNRSTRKFQLTAEGAAFHERSVGILADMDEAEREASAGAIPRGRLRVNCNVPFGLHHLIPLVPGFVERHPDVCLDLVLSDQVVDLLDVRADVAIRVGPLQASRLMARKLAASRMVVVASPAYLAREGRPLGVEDLDRHVRLGFSFARSADGWPFRDGEREIRLRTSGDIQAGDGETMRRLALEGLGLARLARFHVGRDIEEGLLVPVLEEFSPGDVEDIHAIYLGQGGRLPARIRAFVDYLAGALKNRPWDAG</sequence>
<evidence type="ECO:0000256" key="1">
    <source>
        <dbReference type="ARBA" id="ARBA00009437"/>
    </source>
</evidence>
<dbReference type="SUPFAM" id="SSF53850">
    <property type="entry name" value="Periplasmic binding protein-like II"/>
    <property type="match status" value="1"/>
</dbReference>
<keyword evidence="3" id="KW-0238">DNA-binding</keyword>
<dbReference type="Pfam" id="PF03466">
    <property type="entry name" value="LysR_substrate"/>
    <property type="match status" value="1"/>
</dbReference>
<dbReference type="InterPro" id="IPR036388">
    <property type="entry name" value="WH-like_DNA-bd_sf"/>
</dbReference>
<proteinExistence type="inferred from homology"/>
<evidence type="ECO:0000256" key="3">
    <source>
        <dbReference type="ARBA" id="ARBA00023125"/>
    </source>
</evidence>
<dbReference type="PANTHER" id="PTHR30537">
    <property type="entry name" value="HTH-TYPE TRANSCRIPTIONAL REGULATOR"/>
    <property type="match status" value="1"/>
</dbReference>
<dbReference type="PROSITE" id="PS50931">
    <property type="entry name" value="HTH_LYSR"/>
    <property type="match status" value="1"/>
</dbReference>
<keyword evidence="2" id="KW-0805">Transcription regulation</keyword>
<keyword evidence="4" id="KW-0804">Transcription</keyword>
<evidence type="ECO:0000313" key="6">
    <source>
        <dbReference type="EMBL" id="XBO38397.1"/>
    </source>
</evidence>
<evidence type="ECO:0000256" key="4">
    <source>
        <dbReference type="ARBA" id="ARBA00023163"/>
    </source>
</evidence>
<dbReference type="SUPFAM" id="SSF46785">
    <property type="entry name" value="Winged helix' DNA-binding domain"/>
    <property type="match status" value="1"/>
</dbReference>
<dbReference type="InterPro" id="IPR058163">
    <property type="entry name" value="LysR-type_TF_proteobact-type"/>
</dbReference>
<organism evidence="6">
    <name type="scientific">Alsobacter sp. KACC 23698</name>
    <dbReference type="NCBI Taxonomy" id="3149229"/>
    <lineage>
        <taxon>Bacteria</taxon>
        <taxon>Pseudomonadati</taxon>
        <taxon>Pseudomonadota</taxon>
        <taxon>Alphaproteobacteria</taxon>
        <taxon>Hyphomicrobiales</taxon>
        <taxon>Alsobacteraceae</taxon>
        <taxon>Alsobacter</taxon>
    </lineage>
</organism>
<comment type="similarity">
    <text evidence="1">Belongs to the LysR transcriptional regulatory family.</text>
</comment>
<feature type="domain" description="HTH lysR-type" evidence="5">
    <location>
        <begin position="12"/>
        <end position="64"/>
    </location>
</feature>
<dbReference type="Gene3D" id="1.10.10.10">
    <property type="entry name" value="Winged helix-like DNA-binding domain superfamily/Winged helix DNA-binding domain"/>
    <property type="match status" value="1"/>
</dbReference>
<dbReference type="RefSeq" id="WP_406855234.1">
    <property type="nucleotide sequence ID" value="NZ_CP157484.1"/>
</dbReference>
<gene>
    <name evidence="6" type="ORF">ABEG18_22265</name>
</gene>
<dbReference type="InterPro" id="IPR036390">
    <property type="entry name" value="WH_DNA-bd_sf"/>
</dbReference>
<reference evidence="6" key="1">
    <citation type="submission" date="2024-05" db="EMBL/GenBank/DDBJ databases">
        <authorList>
            <person name="Kim S."/>
            <person name="Heo J."/>
            <person name="Choi H."/>
            <person name="Choi Y."/>
            <person name="Kwon S.-W."/>
            <person name="Kim Y."/>
        </authorList>
    </citation>
    <scope>NUCLEOTIDE SEQUENCE</scope>
    <source>
        <strain evidence="6">KACC 23698</strain>
    </source>
</reference>
<accession>A0AAU7JDU1</accession>
<name>A0AAU7JDU1_9HYPH</name>
<evidence type="ECO:0000259" key="5">
    <source>
        <dbReference type="PROSITE" id="PS50931"/>
    </source>
</evidence>
<dbReference type="PANTHER" id="PTHR30537:SF71">
    <property type="entry name" value="TRANSCRIPTIONAL REGULATORY PROTEIN"/>
    <property type="match status" value="1"/>
</dbReference>
<dbReference type="Pfam" id="PF00126">
    <property type="entry name" value="HTH_1"/>
    <property type="match status" value="1"/>
</dbReference>
<dbReference type="AlphaFoldDB" id="A0AAU7JDU1"/>
<dbReference type="Gene3D" id="3.40.190.290">
    <property type="match status" value="1"/>
</dbReference>
<dbReference type="FunFam" id="1.10.10.10:FF:000001">
    <property type="entry name" value="LysR family transcriptional regulator"/>
    <property type="match status" value="1"/>
</dbReference>
<dbReference type="GO" id="GO:0003700">
    <property type="term" value="F:DNA-binding transcription factor activity"/>
    <property type="evidence" value="ECO:0007669"/>
    <property type="project" value="InterPro"/>
</dbReference>
<dbReference type="GO" id="GO:0043565">
    <property type="term" value="F:sequence-specific DNA binding"/>
    <property type="evidence" value="ECO:0007669"/>
    <property type="project" value="TreeGrafter"/>
</dbReference>
<dbReference type="EMBL" id="CP157484">
    <property type="protein sequence ID" value="XBO38397.1"/>
    <property type="molecule type" value="Genomic_DNA"/>
</dbReference>
<protein>
    <submittedName>
        <fullName evidence="6">LysR family transcriptional regulator</fullName>
    </submittedName>
</protein>
<dbReference type="InterPro" id="IPR000847">
    <property type="entry name" value="LysR_HTH_N"/>
</dbReference>
<dbReference type="InterPro" id="IPR005119">
    <property type="entry name" value="LysR_subst-bd"/>
</dbReference>
<dbReference type="GO" id="GO:0006351">
    <property type="term" value="P:DNA-templated transcription"/>
    <property type="evidence" value="ECO:0007669"/>
    <property type="project" value="TreeGrafter"/>
</dbReference>
<evidence type="ECO:0000256" key="2">
    <source>
        <dbReference type="ARBA" id="ARBA00023015"/>
    </source>
</evidence>